<feature type="domain" description="C-type lectin" evidence="2">
    <location>
        <begin position="256"/>
        <end position="379"/>
    </location>
</feature>
<dbReference type="Gene3D" id="3.10.100.10">
    <property type="entry name" value="Mannose-Binding Protein A, subunit A"/>
    <property type="match status" value="14"/>
</dbReference>
<dbReference type="OrthoDB" id="6356110at2759"/>
<dbReference type="InterPro" id="IPR016187">
    <property type="entry name" value="CTDL_fold"/>
</dbReference>
<feature type="domain" description="C-type lectin" evidence="2">
    <location>
        <begin position="1166"/>
        <end position="1286"/>
    </location>
</feature>
<dbReference type="Pfam" id="PF00059">
    <property type="entry name" value="Lectin_C"/>
    <property type="match status" value="14"/>
</dbReference>
<evidence type="ECO:0008006" key="6">
    <source>
        <dbReference type="Google" id="ProtNLM"/>
    </source>
</evidence>
<evidence type="ECO:0000259" key="3">
    <source>
        <dbReference type="PROSITE" id="PS51506"/>
    </source>
</evidence>
<dbReference type="PROSITE" id="PS51506">
    <property type="entry name" value="CBL_PTB"/>
    <property type="match status" value="1"/>
</dbReference>
<organism evidence="4 5">
    <name type="scientific">Patiria miniata</name>
    <name type="common">Bat star</name>
    <name type="synonym">Asterina miniata</name>
    <dbReference type="NCBI Taxonomy" id="46514"/>
    <lineage>
        <taxon>Eukaryota</taxon>
        <taxon>Metazoa</taxon>
        <taxon>Echinodermata</taxon>
        <taxon>Eleutherozoa</taxon>
        <taxon>Asterozoa</taxon>
        <taxon>Asteroidea</taxon>
        <taxon>Valvatacea</taxon>
        <taxon>Valvatida</taxon>
        <taxon>Asterinidae</taxon>
        <taxon>Patiria</taxon>
    </lineage>
</organism>
<dbReference type="EnsemblMetazoa" id="XM_038220604.1">
    <property type="protein sequence ID" value="XP_038076532.1"/>
    <property type="gene ID" value="LOC119744597"/>
</dbReference>
<feature type="domain" description="C-type lectin" evidence="2">
    <location>
        <begin position="1"/>
        <end position="83"/>
    </location>
</feature>
<sequence>MMSLDNTQDVYIGLKATPANPFYTWSDGTALDVSFTRWGVGQPDGYAFLTNTEYCVVLDNSNEKQPGYWYDVPCTEQHRYICSRKTDDSDNDKPIPGTRCTDDFIPFGSSACFYLYNNATKSYDDAQAACRAINPGPQYEVNLATVLNGYESALVETLMYSFDVPSAWIGLKSNNNEFGWEIDYPIVYTNWGTDEPSGQTGEGCVRARIDGNNWDDTTCADTAAYICRFDKLAMTYPTPDPDTVILPCPNSDWISQGENCYYFSDRKTDWGEANYRCMRMYDGAMLASITSSADNEFIYTTMQAKHQKELYVWIGLTRVQTGNDNWGTFEWIDQEELNYALWSADQPDGNDPNAALLESCVAMSITTAGAGAWLDEICQFSALYSVCKLPKQNSYQARICGGNVEELKVGDQCYFPSTLLGPTQSDKTWTEAENTCREYRGHLTTAKDLDEQNLVRTLSFGFARSYWLGLRDEGAGFGWSDGTGFNISTDYSAFPNGQLPDNLAGEEDCTELRIWQNGEWGRSACGNLLKFVCQREETTTTPFPPLPGYPDSGECPKDYFRLDNMCFNLRGTDESQRVGWITARDDCKTPSVAGTTLATISNPGQQALLTAIIKGVGADMWIGLNGIGIHDQYHWTDTTRLDYTSWAPGQPDNALPITDPNSASCVAMMNDPNDPGLWNDAMCTTPRAYLCQSPLVSSGGDPPPLPGNPCADTKYSNYFDTCFLMESTNTRSFDAAKTDCENRDGNLLSVNDQYAGALFTYLLYQAGTDASDDEAWLGLRRNSLTGVFEWVDKWPLQFTRWGPNEPNNNNGDCVALTRDGFWAVRQCDAKKFYFCKYPSTPPDVPGLKGGICSPDYVEFPGSDDCYLFDTTATKIQQQAGDLTCAINHDGGILPSIHSKVEEDFVKAEAKKVFGENAQIWLGVTRNADDFNTWFDESLMDYVNWDADEPTDDNNANNNGVLLDVNGGWSDVASTERHNYICKSPKYPAPPTSPPIVTVSPPKPGCPDNFYRIGDICLSLLNTDDQTFAGAETKCRTLNSKATLAIVKDYRTQAQIVSFMMSLDNTQDVYIGLKATPTNPFYTWSDGTALDVSFTRWGVGQPDGYAFLTEKEYCVVLDNSNAKQPGYWYDVPCTEQHKYICSMEVDDTITTGKPIPARRCDGNFIALGTACFYLYNSAPKKYDDAQAACQAISPGGKYEVNLATVLNGYESALVETLLYSYDVPYAWIGLKSDNNEFRWEFDYPIVYTNWGKDEPSGQAGEGCVRARIDGDNWDDTTCADTAAYICRFDSPALTYPTPDPDLVKLPCPDDDWISQGENCYYFSNRKTDWGEANYRCMRMYEGAMLASITSSADNQFIYERAKAKYPAEQFVWIGLTRVQTGSDNWGTFEWIDQEQLNYALWSAAEPDGNDPNAALLESCVAMSITSAGAGAWLDEICQFSALNSVCKLPKQSSYQQRICGGNVEELKVGDQCYFPSTILGPTQSDKTWTEAENKCREYGGHLTTAKDLDEQNLVRTLSFGFARSYWLGLRDEGAAFRWSDGTAFNINTDYSEFPGGQLPENLAGEEDCTELRIWQNGEWGRSACGNSLKFVCKREETSTTPLQPLPGYSDTGECPQNYFRLDNMCFNLRETKKGWIDARDDCKTASVAGTTLATVSNPGQQALLTAIIKGVSGDMWIGLNGIGVHDQYHWTDATRLDYTSWAPDQPDNALPITDPNSASCVAMMNDPSDPGLWNDATCTTSRAYLCQSPLVSSGGDPPPLPGNPCTDNKYSNYDDTCFLMEDTYKRSFEQARINCESRDGSLLSVNDRYAGALFTYLLYQAGTDDEAWLGLRRNSDTGVFEWIDEWPLQFTKWGPNEPNNNNGDCVALTRAGNWAVRPCSANKFYFCKYPSTPPDVPGLKGGICPPDYVEFPGSDDCYLFDTTATTIKQEAGDLTCATSHNGGRLPSIHSKAEEEFVKAEAKKVFGENAQIWLGVTRNADEFNTWFDQSLMDYVNWDVNEPTDDNDANNNGVLMDVNGRWSDVASTERHNYICKSPKFPAPPTPKPTSSAIKPVAGWLSILLTGAAIVFARR</sequence>
<evidence type="ECO:0000256" key="1">
    <source>
        <dbReference type="ARBA" id="ARBA00023157"/>
    </source>
</evidence>
<dbReference type="SUPFAM" id="SSF56436">
    <property type="entry name" value="C-type lectin-like"/>
    <property type="match status" value="14"/>
</dbReference>
<feature type="domain" description="C-type lectin" evidence="2">
    <location>
        <begin position="1467"/>
        <end position="1592"/>
    </location>
</feature>
<dbReference type="InterPro" id="IPR001304">
    <property type="entry name" value="C-type_lectin-like"/>
</dbReference>
<dbReference type="GeneID" id="119744597"/>
<protein>
    <recommendedName>
        <fullName evidence="6">Macrophage mannose receptor 1-like</fullName>
    </recommendedName>
</protein>
<feature type="domain" description="C-type lectin" evidence="2">
    <location>
        <begin position="409"/>
        <end position="534"/>
    </location>
</feature>
<evidence type="ECO:0000313" key="5">
    <source>
        <dbReference type="Proteomes" id="UP000887568"/>
    </source>
</evidence>
<feature type="domain" description="C-type lectin" evidence="2">
    <location>
        <begin position="1912"/>
        <end position="2033"/>
    </location>
</feature>
<evidence type="ECO:0000259" key="2">
    <source>
        <dbReference type="PROSITE" id="PS50041"/>
    </source>
</evidence>
<feature type="domain" description="C-type lectin" evidence="2">
    <location>
        <begin position="1772"/>
        <end position="1887"/>
    </location>
</feature>
<dbReference type="RefSeq" id="XP_038076533.1">
    <property type="nucleotide sequence ID" value="XM_038220605.1"/>
</dbReference>
<evidence type="ECO:0000313" key="4">
    <source>
        <dbReference type="EnsemblMetazoa" id="XP_038076532.1"/>
    </source>
</evidence>
<name>A0A914BM34_PATMI</name>
<dbReference type="InterPro" id="IPR050111">
    <property type="entry name" value="C-type_lectin/snaclec_domain"/>
</dbReference>
<dbReference type="OMA" id="ASANMAC"/>
<feature type="domain" description="C-type lectin" evidence="2">
    <location>
        <begin position="1620"/>
        <end position="1746"/>
    </location>
</feature>
<dbReference type="InterPro" id="IPR018378">
    <property type="entry name" value="C-type_lectin_CS"/>
</dbReference>
<feature type="domain" description="C-type lectin" evidence="2">
    <location>
        <begin position="1012"/>
        <end position="1141"/>
    </location>
</feature>
<dbReference type="PANTHER" id="PTHR22803">
    <property type="entry name" value="MANNOSE, PHOSPHOLIPASE, LECTIN RECEPTOR RELATED"/>
    <property type="match status" value="1"/>
</dbReference>
<keyword evidence="1" id="KW-1015">Disulfide bond</keyword>
<dbReference type="PROSITE" id="PS00615">
    <property type="entry name" value="C_TYPE_LECTIN_1"/>
    <property type="match status" value="8"/>
</dbReference>
<feature type="domain" description="C-type lectin" evidence="2">
    <location>
        <begin position="718"/>
        <end position="836"/>
    </location>
</feature>
<feature type="domain" description="Cbl-PTB" evidence="3">
    <location>
        <begin position="1"/>
        <end position="128"/>
    </location>
</feature>
<feature type="domain" description="C-type lectin" evidence="2">
    <location>
        <begin position="861"/>
        <end position="982"/>
    </location>
</feature>
<dbReference type="EnsemblMetazoa" id="XM_038220605.1">
    <property type="protein sequence ID" value="XP_038076533.1"/>
    <property type="gene ID" value="LOC119744597"/>
</dbReference>
<accession>A0A914BM34</accession>
<reference evidence="4" key="1">
    <citation type="submission" date="2022-11" db="UniProtKB">
        <authorList>
            <consortium name="EnsemblMetazoa"/>
        </authorList>
    </citation>
    <scope>IDENTIFICATION</scope>
</reference>
<proteinExistence type="predicted"/>
<keyword evidence="5" id="KW-1185">Reference proteome</keyword>
<dbReference type="RefSeq" id="XP_038076532.1">
    <property type="nucleotide sequence ID" value="XM_038220604.1"/>
</dbReference>
<feature type="domain" description="C-type lectin" evidence="2">
    <location>
        <begin position="562"/>
        <end position="692"/>
    </location>
</feature>
<dbReference type="InterPro" id="IPR016186">
    <property type="entry name" value="C-type_lectin-like/link_sf"/>
</dbReference>
<feature type="domain" description="C-type lectin" evidence="2">
    <location>
        <begin position="1314"/>
        <end position="1437"/>
    </location>
</feature>
<feature type="domain" description="C-type lectin" evidence="2">
    <location>
        <begin position="108"/>
        <end position="228"/>
    </location>
</feature>
<dbReference type="InterPro" id="IPR024159">
    <property type="entry name" value="Cbl_PTB"/>
</dbReference>
<dbReference type="SMART" id="SM00034">
    <property type="entry name" value="CLECT"/>
    <property type="match status" value="13"/>
</dbReference>
<dbReference type="Proteomes" id="UP000887568">
    <property type="component" value="Unplaced"/>
</dbReference>
<dbReference type="CDD" id="cd00037">
    <property type="entry name" value="CLECT"/>
    <property type="match status" value="14"/>
</dbReference>
<dbReference type="GO" id="GO:0001784">
    <property type="term" value="F:phosphotyrosine residue binding"/>
    <property type="evidence" value="ECO:0007669"/>
    <property type="project" value="InterPro"/>
</dbReference>
<dbReference type="PROSITE" id="PS50041">
    <property type="entry name" value="C_TYPE_LECTIN_2"/>
    <property type="match status" value="14"/>
</dbReference>